<dbReference type="EMBL" id="BMUB01000014">
    <property type="protein sequence ID" value="GGU92370.1"/>
    <property type="molecule type" value="Genomic_DNA"/>
</dbReference>
<name>A0A1E7N285_KITAU</name>
<evidence type="ECO:0008006" key="5">
    <source>
        <dbReference type="Google" id="ProtNLM"/>
    </source>
</evidence>
<feature type="chain" id="PRO_5036018418" description="Peptidase inhibitor family I36" evidence="1">
    <location>
        <begin position="36"/>
        <end position="196"/>
    </location>
</feature>
<dbReference type="Proteomes" id="UP000610124">
    <property type="component" value="Unassembled WGS sequence"/>
</dbReference>
<evidence type="ECO:0000313" key="4">
    <source>
        <dbReference type="Proteomes" id="UP000037395"/>
    </source>
</evidence>
<dbReference type="Proteomes" id="UP000037395">
    <property type="component" value="Unassembled WGS sequence"/>
</dbReference>
<sequence>MPEHYVQRPVAPRRIIAALVLTLLALVGATSTATAQAPATSSFTAQAYALGLTPVQATSLQARVDTYLARTGGTQVAADRILLPGGGELRLALPGERQPRDLAASGNAPLASLACPYTWVCAYSAPYYEGDVLMLYTCNKLNPVPWYGTGSWINNQRSDLHAKFYDHGGNLGWTSPGGYSSDPTAPWDWVGYLSPC</sequence>
<comment type="caution">
    <text evidence="3">The sequence shown here is derived from an EMBL/GenBank/DDBJ whole genome shotgun (WGS) entry which is preliminary data.</text>
</comment>
<dbReference type="AlphaFoldDB" id="A0A1E7N285"/>
<reference evidence="2" key="5">
    <citation type="submission" date="2020-09" db="EMBL/GenBank/DDBJ databases">
        <authorList>
            <person name="Sun Q."/>
            <person name="Ohkuma M."/>
        </authorList>
    </citation>
    <scope>NUCLEOTIDE SEQUENCE</scope>
    <source>
        <strain evidence="2">JCM 4434</strain>
    </source>
</reference>
<reference evidence="3 4" key="2">
    <citation type="submission" date="2014-07" db="EMBL/GenBank/DDBJ databases">
        <authorList>
            <person name="Zhang J.E."/>
            <person name="Yang H."/>
            <person name="Guo J."/>
            <person name="Deng Z."/>
            <person name="Luo H."/>
            <person name="Luo M."/>
            <person name="Zhao B."/>
        </authorList>
    </citation>
    <scope>NUCLEOTIDE SEQUENCE [LARGE SCALE GENOMIC DNA]</scope>
    <source>
        <strain evidence="3">ATCC 10762</strain>
        <strain evidence="4">ATCC 10762 / DSM 40127 / CCM 3239 / JCM 4008 / LMG 5968 / NBRC 12843 / NCIMB 8234 / A-377</strain>
    </source>
</reference>
<keyword evidence="4" id="KW-1185">Reference proteome</keyword>
<organism evidence="3 4">
    <name type="scientific">Kitasatospora aureofaciens</name>
    <name type="common">Streptomyces aureofaciens</name>
    <dbReference type="NCBI Taxonomy" id="1894"/>
    <lineage>
        <taxon>Bacteria</taxon>
        <taxon>Bacillati</taxon>
        <taxon>Actinomycetota</taxon>
        <taxon>Actinomycetes</taxon>
        <taxon>Kitasatosporales</taxon>
        <taxon>Streptomycetaceae</taxon>
        <taxon>Kitasatospora</taxon>
    </lineage>
</organism>
<accession>A0A1E7N285</accession>
<protein>
    <recommendedName>
        <fullName evidence="5">Peptidase inhibitor family I36</fullName>
    </recommendedName>
</protein>
<reference evidence="4" key="3">
    <citation type="submission" date="2016-08" db="EMBL/GenBank/DDBJ databases">
        <title>Sequencing, assembly and comparative genomics of S. aureofaciens ATCC 10762.</title>
        <authorList>
            <person name="Gradnigo J.S."/>
            <person name="Johnson N."/>
            <person name="Somerville G.A."/>
        </authorList>
    </citation>
    <scope>NUCLEOTIDE SEQUENCE [LARGE SCALE GENOMIC DNA]</scope>
    <source>
        <strain evidence="4">ATCC 10762 / DSM 40127 / CCM 3239 / JCM 4008 / LMG 5968 / NBRC 12843 / NCIMB 8234 / A-377</strain>
    </source>
</reference>
<proteinExistence type="predicted"/>
<dbReference type="EMBL" id="JPRF03000043">
    <property type="protein sequence ID" value="OEV34781.1"/>
    <property type="molecule type" value="Genomic_DNA"/>
</dbReference>
<evidence type="ECO:0000313" key="3">
    <source>
        <dbReference type="EMBL" id="OEV34781.1"/>
    </source>
</evidence>
<reference evidence="2" key="1">
    <citation type="journal article" date="2014" name="Int. J. Syst. Evol. Microbiol.">
        <title>Complete genome sequence of Corynebacterium casei LMG S-19264T (=DSM 44701T), isolated from a smear-ripened cheese.</title>
        <authorList>
            <consortium name="US DOE Joint Genome Institute (JGI-PGF)"/>
            <person name="Walter F."/>
            <person name="Albersmeier A."/>
            <person name="Kalinowski J."/>
            <person name="Ruckert C."/>
        </authorList>
    </citation>
    <scope>NUCLEOTIDE SEQUENCE</scope>
    <source>
        <strain evidence="2">JCM 4434</strain>
    </source>
</reference>
<keyword evidence="1" id="KW-0732">Signal</keyword>
<evidence type="ECO:0000256" key="1">
    <source>
        <dbReference type="SAM" id="SignalP"/>
    </source>
</evidence>
<accession>A0A8H9LW10</accession>
<reference evidence="3" key="4">
    <citation type="submission" date="2016-08" db="EMBL/GenBank/DDBJ databases">
        <title>Sequencing, Assembly and Comparative Genomics of S. aureofaciens ATCC 10762.</title>
        <authorList>
            <person name="Gradnigo J.S."/>
            <person name="Johnson N."/>
            <person name="Somerville G.A."/>
        </authorList>
    </citation>
    <scope>NUCLEOTIDE SEQUENCE [LARGE SCALE GENOMIC DNA]</scope>
    <source>
        <strain evidence="3">ATCC 10762</strain>
    </source>
</reference>
<feature type="signal peptide" evidence="1">
    <location>
        <begin position="1"/>
        <end position="35"/>
    </location>
</feature>
<gene>
    <name evidence="2" type="ORF">GCM10010502_52270</name>
    <name evidence="3" type="ORF">HS99_0009895</name>
</gene>
<evidence type="ECO:0000313" key="2">
    <source>
        <dbReference type="EMBL" id="GGU92370.1"/>
    </source>
</evidence>